<gene>
    <name evidence="1" type="ORF">DHETER_LOCUS7208</name>
</gene>
<sequence length="351" mass="40503">MLDEYDGSLLVKSISNFCSELSLHFHVITTNIEQYRQSYTTITKVKEYKDFINGSSKLSVIFFHSTYCIYSQIVVSVFAELSSRYEEHAKFAMVVHESASSSSVVEEALVNAFPTFLFFKNGVEIERLVGADRTKMIRLLLKHIKMPRENEENDSNSLIKVNRFIKRTQVECLNQHLDQQEEHIQSIFKNDDTCLESNDGAELIISIPFNQAIDLHSIKIVHNNIDQAPKEVKLFINRPIILSFDDAEAIKETQKLEFIRADYENNTIIPLKSVKFQKVTNIVLYIKNNIGDNETTVIKELIFYGKHLLSPLISEKICLQISSMDTKLQFMSYNDSVEFEKKPRKAIPRTI</sequence>
<evidence type="ECO:0000313" key="2">
    <source>
        <dbReference type="Proteomes" id="UP000789702"/>
    </source>
</evidence>
<dbReference type="Proteomes" id="UP000789702">
    <property type="component" value="Unassembled WGS sequence"/>
</dbReference>
<name>A0ACA9MPZ2_9GLOM</name>
<reference evidence="1" key="1">
    <citation type="submission" date="2021-06" db="EMBL/GenBank/DDBJ databases">
        <authorList>
            <person name="Kallberg Y."/>
            <person name="Tangrot J."/>
            <person name="Rosling A."/>
        </authorList>
    </citation>
    <scope>NUCLEOTIDE SEQUENCE</scope>
    <source>
        <strain evidence="1">IL203A</strain>
    </source>
</reference>
<organism evidence="1 2">
    <name type="scientific">Dentiscutata heterogama</name>
    <dbReference type="NCBI Taxonomy" id="1316150"/>
    <lineage>
        <taxon>Eukaryota</taxon>
        <taxon>Fungi</taxon>
        <taxon>Fungi incertae sedis</taxon>
        <taxon>Mucoromycota</taxon>
        <taxon>Glomeromycotina</taxon>
        <taxon>Glomeromycetes</taxon>
        <taxon>Diversisporales</taxon>
        <taxon>Gigasporaceae</taxon>
        <taxon>Dentiscutata</taxon>
    </lineage>
</organism>
<accession>A0ACA9MPZ2</accession>
<evidence type="ECO:0000313" key="1">
    <source>
        <dbReference type="EMBL" id="CAG8600048.1"/>
    </source>
</evidence>
<protein>
    <submittedName>
        <fullName evidence="1">12480_t:CDS:1</fullName>
    </submittedName>
</protein>
<proteinExistence type="predicted"/>
<dbReference type="EMBL" id="CAJVPU010009922">
    <property type="protein sequence ID" value="CAG8600048.1"/>
    <property type="molecule type" value="Genomic_DNA"/>
</dbReference>
<keyword evidence="2" id="KW-1185">Reference proteome</keyword>
<comment type="caution">
    <text evidence="1">The sequence shown here is derived from an EMBL/GenBank/DDBJ whole genome shotgun (WGS) entry which is preliminary data.</text>
</comment>